<accession>Q8W0Q8</accession>
<proteinExistence type="inferred from homology"/>
<dbReference type="PROSITE" id="PS01031">
    <property type="entry name" value="SHSP"/>
    <property type="match status" value="1"/>
</dbReference>
<evidence type="ECO:0000259" key="8">
    <source>
        <dbReference type="PROSITE" id="PS01031"/>
    </source>
</evidence>
<dbReference type="PANTHER" id="PTHR43670">
    <property type="entry name" value="HEAT SHOCK PROTEIN 26"/>
    <property type="match status" value="1"/>
</dbReference>
<feature type="compositionally biased region" description="Pro residues" evidence="6">
    <location>
        <begin position="137"/>
        <end position="150"/>
    </location>
</feature>
<evidence type="ECO:0000256" key="4">
    <source>
        <dbReference type="PROSITE-ProRule" id="PRU00285"/>
    </source>
</evidence>
<reference evidence="9" key="3">
    <citation type="journal article" date="2004" name="Genome Res.">
        <title>Gene loss and movement in the maize genome.</title>
        <authorList>
            <person name="Lai J."/>
            <person name="Ma J."/>
            <person name="Swigonova Z."/>
            <person name="Ramakrishna W."/>
            <person name="Linton E."/>
            <person name="Llaca V."/>
            <person name="Tanyolac B."/>
            <person name="Park Y.J."/>
            <person name="Jeong O.Y."/>
            <person name="Bennetzen J.L."/>
            <person name="Messing J."/>
        </authorList>
    </citation>
    <scope>NUCLEOTIDE SEQUENCE</scope>
</reference>
<dbReference type="Gene3D" id="2.60.40.790">
    <property type="match status" value="1"/>
</dbReference>
<reference evidence="9" key="2">
    <citation type="journal article" date="2004" name="Genome Res.">
        <title>Close split of sorghum and maize genome progenitors.</title>
        <authorList>
            <person name="Swigonova Z."/>
            <person name="Lai J."/>
            <person name="Ma J."/>
            <person name="Ramakrishna W."/>
            <person name="Llaca V."/>
            <person name="Bennetzen J.L."/>
            <person name="Messing J."/>
        </authorList>
    </citation>
    <scope>NUCLEOTIDE SEQUENCE</scope>
</reference>
<keyword evidence="7" id="KW-0812">Transmembrane</keyword>
<reference evidence="9" key="1">
    <citation type="submission" date="2002-01" db="EMBL/GenBank/DDBJ databases">
        <authorList>
            <person name="Park Y.-J."/>
            <person name="Ramakrishna W."/>
            <person name="SanMiguel P."/>
            <person name="Emberton J."/>
            <person name="Bennetzen J."/>
        </authorList>
    </citation>
    <scope>NUCLEOTIDE SEQUENCE</scope>
</reference>
<dbReference type="Pfam" id="PF00011">
    <property type="entry name" value="HSP20"/>
    <property type="match status" value="1"/>
</dbReference>
<keyword evidence="9" id="KW-0346">Stress response</keyword>
<dbReference type="AlphaFoldDB" id="Q8W0Q8"/>
<dbReference type="ExpressionAtlas" id="Q8W0Q8">
    <property type="expression patterns" value="baseline and differential"/>
</dbReference>
<feature type="compositionally biased region" description="Basic and acidic residues" evidence="6">
    <location>
        <begin position="186"/>
        <end position="217"/>
    </location>
</feature>
<keyword evidence="2" id="KW-1003">Cell membrane</keyword>
<feature type="compositionally biased region" description="Pro residues" evidence="6">
    <location>
        <begin position="99"/>
        <end position="109"/>
    </location>
</feature>
<keyword evidence="3" id="KW-0611">Plant defense</keyword>
<organism evidence="9">
    <name type="scientific">Sorghum bicolor</name>
    <name type="common">Sorghum</name>
    <name type="synonym">Sorghum vulgare</name>
    <dbReference type="NCBI Taxonomy" id="4558"/>
    <lineage>
        <taxon>Eukaryota</taxon>
        <taxon>Viridiplantae</taxon>
        <taxon>Streptophyta</taxon>
        <taxon>Embryophyta</taxon>
        <taxon>Tracheophyta</taxon>
        <taxon>Spermatophyta</taxon>
        <taxon>Magnoliopsida</taxon>
        <taxon>Liliopsida</taxon>
        <taxon>Poales</taxon>
        <taxon>Poaceae</taxon>
        <taxon>PACMAD clade</taxon>
        <taxon>Panicoideae</taxon>
        <taxon>Andropogonodae</taxon>
        <taxon>Andropogoneae</taxon>
        <taxon>Sorghinae</taxon>
        <taxon>Sorghum</taxon>
    </lineage>
</organism>
<keyword evidence="7" id="KW-0472">Membrane</keyword>
<evidence type="ECO:0000256" key="3">
    <source>
        <dbReference type="ARBA" id="ARBA00022821"/>
    </source>
</evidence>
<comment type="similarity">
    <text evidence="4 5">Belongs to the small heat shock protein (HSP20) family.</text>
</comment>
<dbReference type="GO" id="GO:0005886">
    <property type="term" value="C:plasma membrane"/>
    <property type="evidence" value="ECO:0007669"/>
    <property type="project" value="UniProtKB-SubCell"/>
</dbReference>
<evidence type="ECO:0000256" key="6">
    <source>
        <dbReference type="SAM" id="MobiDB-lite"/>
    </source>
</evidence>
<evidence type="ECO:0000313" key="9">
    <source>
        <dbReference type="EMBL" id="AAL73978.1"/>
    </source>
</evidence>
<feature type="domain" description="SHSP" evidence="8">
    <location>
        <begin position="5"/>
        <end position="117"/>
    </location>
</feature>
<dbReference type="PANTHER" id="PTHR43670:SF64">
    <property type="entry name" value="SHSP DOMAIN-CONTAINING PROTEIN"/>
    <property type="match status" value="1"/>
</dbReference>
<dbReference type="InterPro" id="IPR002068">
    <property type="entry name" value="A-crystallin/Hsp20_dom"/>
</dbReference>
<dbReference type="InterPro" id="IPR008978">
    <property type="entry name" value="HSP20-like_chaperone"/>
</dbReference>
<dbReference type="EMBL" id="AF466201">
    <property type="protein sequence ID" value="AAL73978.1"/>
    <property type="molecule type" value="Genomic_DNA"/>
</dbReference>
<feature type="region of interest" description="Disordered" evidence="6">
    <location>
        <begin position="95"/>
        <end position="122"/>
    </location>
</feature>
<name>Q8W0Q8_SORBI</name>
<feature type="region of interest" description="Disordered" evidence="6">
    <location>
        <begin position="137"/>
        <end position="229"/>
    </location>
</feature>
<sequence length="294" mass="32136">MANNRTYEEYEPAVEWSRNPEADAVKISLPGKQALALREDIRVLVDNHGHLRTRGERPIAGNRWIRFQKDFELPANCNADGIRAKFENERLTITLPKNTPLPPMPAPPKRPPHMAAAVPEPPVRPTVPLPTVPAAPLAPAPPAVKPPVEPRPSMSRKTYAPVPAPAPEVEPPAITKPQSSLGAVQRQKEEEEKQRVREAEGKMAEDRKKEMAQEKATEQQQEEEAMPRADSMGMAALQRRPASGSRGLLVNVAVAVAVLLGITVYVWHSLKNATGGAGEHGHGHLGAGSYRDEM</sequence>
<dbReference type="SUPFAM" id="SSF49764">
    <property type="entry name" value="HSP20-like chaperones"/>
    <property type="match status" value="1"/>
</dbReference>
<feature type="transmembrane region" description="Helical" evidence="7">
    <location>
        <begin position="248"/>
        <end position="267"/>
    </location>
</feature>
<evidence type="ECO:0000256" key="7">
    <source>
        <dbReference type="SAM" id="Phobius"/>
    </source>
</evidence>
<evidence type="ECO:0000256" key="5">
    <source>
        <dbReference type="RuleBase" id="RU003616"/>
    </source>
</evidence>
<evidence type="ECO:0000256" key="2">
    <source>
        <dbReference type="ARBA" id="ARBA00022475"/>
    </source>
</evidence>
<protein>
    <submittedName>
        <fullName evidence="9">Small heat shock-like protein</fullName>
    </submittedName>
</protein>
<keyword evidence="7" id="KW-1133">Transmembrane helix</keyword>
<evidence type="ECO:0000256" key="1">
    <source>
        <dbReference type="ARBA" id="ARBA00004162"/>
    </source>
</evidence>
<dbReference type="GO" id="GO:0006952">
    <property type="term" value="P:defense response"/>
    <property type="evidence" value="ECO:0007669"/>
    <property type="project" value="UniProtKB-KW"/>
</dbReference>
<comment type="subcellular location">
    <subcellularLocation>
        <location evidence="1">Cell membrane</location>
        <topology evidence="1">Single-pass membrane protein</topology>
    </subcellularLocation>
</comment>
<gene>
    <name evidence="9" type="primary">SB32H17.11</name>
</gene>
<feature type="region of interest" description="Disordered" evidence="6">
    <location>
        <begin position="273"/>
        <end position="294"/>
    </location>
</feature>